<dbReference type="AlphaFoldDB" id="A0A4R8GUB0"/>
<reference evidence="2 3" key="1">
    <citation type="submission" date="2019-03" db="EMBL/GenBank/DDBJ databases">
        <title>Subsurface microbial communities from deep shales in Ohio and West Virginia, USA.</title>
        <authorList>
            <person name="Wrighton K."/>
        </authorList>
    </citation>
    <scope>NUCLEOTIDE SEQUENCE [LARGE SCALE GENOMIC DNA]</scope>
    <source>
        <strain evidence="2 3">MSL 6dP</strain>
    </source>
</reference>
<sequence length="187" mass="21857">MGISNNKYKLSPLVIKFKLSIAVFLFIVAVILWGKLLIFDSNMTNSKVARGEKDKIEFTNNLRKDNKEEQYTKLEDWKDYISKSIIRNSPFSNKPRNGVEFSYKSNSDSYRSKVEVELRSRFKLSGLIKDSQDKLAILSDGKKLYFLKQGDKFNGFIIKRIKDKEVLFSDSRAEYSLRLIKYNQLKI</sequence>
<dbReference type="Proteomes" id="UP000295832">
    <property type="component" value="Unassembled WGS sequence"/>
</dbReference>
<evidence type="ECO:0000256" key="1">
    <source>
        <dbReference type="SAM" id="Phobius"/>
    </source>
</evidence>
<dbReference type="EMBL" id="SOEG01000045">
    <property type="protein sequence ID" value="TDX45407.1"/>
    <property type="molecule type" value="Genomic_DNA"/>
</dbReference>
<protein>
    <submittedName>
        <fullName evidence="2">Uncharacterized protein</fullName>
    </submittedName>
</protein>
<dbReference type="STRING" id="926561.GCA_000379025_02794"/>
<keyword evidence="1" id="KW-0472">Membrane</keyword>
<accession>A0A4R8GUB0</accession>
<dbReference type="RefSeq" id="WP_134118896.1">
    <property type="nucleotide sequence ID" value="NZ_SOEG01000045.1"/>
</dbReference>
<name>A0A4R8GUB0_9FIRM</name>
<comment type="caution">
    <text evidence="2">The sequence shown here is derived from an EMBL/GenBank/DDBJ whole genome shotgun (WGS) entry which is preliminary data.</text>
</comment>
<keyword evidence="3" id="KW-1185">Reference proteome</keyword>
<keyword evidence="1" id="KW-0812">Transmembrane</keyword>
<proteinExistence type="predicted"/>
<gene>
    <name evidence="2" type="ORF">C7959_14510</name>
</gene>
<evidence type="ECO:0000313" key="2">
    <source>
        <dbReference type="EMBL" id="TDX45407.1"/>
    </source>
</evidence>
<keyword evidence="1" id="KW-1133">Transmembrane helix</keyword>
<organism evidence="2 3">
    <name type="scientific">Orenia marismortui</name>
    <dbReference type="NCBI Taxonomy" id="46469"/>
    <lineage>
        <taxon>Bacteria</taxon>
        <taxon>Bacillati</taxon>
        <taxon>Bacillota</taxon>
        <taxon>Clostridia</taxon>
        <taxon>Halanaerobiales</taxon>
        <taxon>Halobacteroidaceae</taxon>
        <taxon>Orenia</taxon>
    </lineage>
</organism>
<feature type="transmembrane region" description="Helical" evidence="1">
    <location>
        <begin position="20"/>
        <end position="38"/>
    </location>
</feature>
<evidence type="ECO:0000313" key="3">
    <source>
        <dbReference type="Proteomes" id="UP000295832"/>
    </source>
</evidence>